<dbReference type="AlphaFoldDB" id="A0A8B6EJB8"/>
<evidence type="ECO:0000313" key="2">
    <source>
        <dbReference type="Proteomes" id="UP000596742"/>
    </source>
</evidence>
<comment type="caution">
    <text evidence="1">The sequence shown here is derived from an EMBL/GenBank/DDBJ whole genome shotgun (WGS) entry which is preliminary data.</text>
</comment>
<dbReference type="Proteomes" id="UP000596742">
    <property type="component" value="Unassembled WGS sequence"/>
</dbReference>
<reference evidence="1" key="1">
    <citation type="submission" date="2018-11" db="EMBL/GenBank/DDBJ databases">
        <authorList>
            <person name="Alioto T."/>
            <person name="Alioto T."/>
        </authorList>
    </citation>
    <scope>NUCLEOTIDE SEQUENCE</scope>
</reference>
<protein>
    <submittedName>
        <fullName evidence="1">Uncharacterized protein</fullName>
    </submittedName>
</protein>
<keyword evidence="2" id="KW-1185">Reference proteome</keyword>
<accession>A0A8B6EJB8</accession>
<sequence>MLDQLFPPPSQPTKSPVIENSVNVIKEIEKGTLPSSAVMSLFKLLIKPEVVVSEQNDSLRRESTYHITNLDKENIEETTDGLLSIFPPSSTVSTPGQCFNTTPKPYKLDPTNTVITADTTRTYPQNPTNNQQILSCTCSSADKQKFTPRKSPRMSLSQEYRVSLEPSIEALNLTTAGEIREDNATTILDAG</sequence>
<name>A0A8B6EJB8_MYTGA</name>
<proteinExistence type="predicted"/>
<gene>
    <name evidence="1" type="ORF">MGAL_10B067684</name>
</gene>
<evidence type="ECO:0000313" key="1">
    <source>
        <dbReference type="EMBL" id="VDI34807.1"/>
    </source>
</evidence>
<dbReference type="EMBL" id="UYJE01005183">
    <property type="protein sequence ID" value="VDI34807.1"/>
    <property type="molecule type" value="Genomic_DNA"/>
</dbReference>
<organism evidence="1 2">
    <name type="scientific">Mytilus galloprovincialis</name>
    <name type="common">Mediterranean mussel</name>
    <dbReference type="NCBI Taxonomy" id="29158"/>
    <lineage>
        <taxon>Eukaryota</taxon>
        <taxon>Metazoa</taxon>
        <taxon>Spiralia</taxon>
        <taxon>Lophotrochozoa</taxon>
        <taxon>Mollusca</taxon>
        <taxon>Bivalvia</taxon>
        <taxon>Autobranchia</taxon>
        <taxon>Pteriomorphia</taxon>
        <taxon>Mytilida</taxon>
        <taxon>Mytiloidea</taxon>
        <taxon>Mytilidae</taxon>
        <taxon>Mytilinae</taxon>
        <taxon>Mytilus</taxon>
    </lineage>
</organism>